<dbReference type="HOGENOM" id="CLU_003575_0_0_1"/>
<dbReference type="eggNOG" id="ENOG502QUWX">
    <property type="taxonomic scope" value="Eukaryota"/>
</dbReference>
<comment type="subcellular location">
    <subcellularLocation>
        <location evidence="1">Membrane</location>
    </subcellularLocation>
</comment>
<evidence type="ECO:0000256" key="9">
    <source>
        <dbReference type="SAM" id="SignalP"/>
    </source>
</evidence>
<keyword evidence="3" id="KW-0677">Repeat</keyword>
<feature type="transmembrane region" description="Helical" evidence="8">
    <location>
        <begin position="1546"/>
        <end position="1564"/>
    </location>
</feature>
<feature type="transmembrane region" description="Helical" evidence="8">
    <location>
        <begin position="1321"/>
        <end position="1344"/>
    </location>
</feature>
<dbReference type="InterPro" id="IPR002859">
    <property type="entry name" value="PKD/REJ-like"/>
</dbReference>
<evidence type="ECO:0000256" key="2">
    <source>
        <dbReference type="ARBA" id="ARBA00022692"/>
    </source>
</evidence>
<dbReference type="SUPFAM" id="SSF49723">
    <property type="entry name" value="Lipase/lipooxygenase domain (PLAT/LH2 domain)"/>
    <property type="match status" value="1"/>
</dbReference>
<gene>
    <name evidence="11" type="primary">Dyak\BG:DS07721.6</name>
    <name evidence="11" type="synonym">BG:DS07721.6</name>
    <name evidence="11" type="synonym">DS07721.6</name>
    <name evidence="11" type="synonym">Dyak\GE24864</name>
    <name evidence="11" type="synonym">dyak_GLEANR_852</name>
    <name evidence="11" type="synonym">GE24864</name>
    <name evidence="11" type="ORF">Dyak_GE24864</name>
</gene>
<dbReference type="CDD" id="cd00113">
    <property type="entry name" value="PLAT"/>
    <property type="match status" value="1"/>
</dbReference>
<dbReference type="Proteomes" id="UP000002282">
    <property type="component" value="Chromosome 2L"/>
</dbReference>
<evidence type="ECO:0000313" key="12">
    <source>
        <dbReference type="Proteomes" id="UP000002282"/>
    </source>
</evidence>
<protein>
    <submittedName>
        <fullName evidence="11">BG:DS07721.6, isoform B</fullName>
    </submittedName>
</protein>
<dbReference type="GO" id="GO:0006816">
    <property type="term" value="P:calcium ion transport"/>
    <property type="evidence" value="ECO:0007669"/>
    <property type="project" value="TreeGrafter"/>
</dbReference>
<evidence type="ECO:0000256" key="8">
    <source>
        <dbReference type="SAM" id="Phobius"/>
    </source>
</evidence>
<feature type="region of interest" description="Disordered" evidence="7">
    <location>
        <begin position="39"/>
        <end position="88"/>
    </location>
</feature>
<feature type="signal peptide" evidence="9">
    <location>
        <begin position="1"/>
        <end position="20"/>
    </location>
</feature>
<reference evidence="11 12" key="2">
    <citation type="journal article" date="2007" name="PLoS Biol.">
        <title>Principles of genome evolution in the Drosophila melanogaster species group.</title>
        <authorList>
            <person name="Ranz J.M."/>
            <person name="Maurin D."/>
            <person name="Chan Y.S."/>
            <person name="von Grotthuss M."/>
            <person name="Hillier L.W."/>
            <person name="Roote J."/>
            <person name="Ashburner M."/>
            <person name="Bergman C.M."/>
        </authorList>
    </citation>
    <scope>NUCLEOTIDE SEQUENCE [LARGE SCALE GENOMIC DNA]</scope>
    <source>
        <strain evidence="12">Tai18E2 / Tucson 14021-0261.01</strain>
    </source>
</reference>
<dbReference type="InterPro" id="IPR036392">
    <property type="entry name" value="PLAT/LH2_dom_sf"/>
</dbReference>
<sequence length="1619" mass="187726">MFLYLMTISISLVLIMENNGTPLMSLLDGTFLEAYNRSTESPQGGLSSYPWRSPGAGLKSSTDRTRFSTNLSRKRRKGMGRTYPEEEERKRIERLWDPVLNQSYDFSSSEEYNTTSKTRSEKIGLEDTELIHKYMSEQKRSENSTHLVYNAVITEKSYENENQTDENGIEERQSQSTNVSSSYNDFPNDDEYWFPIYNYSSTCIYYNSTEFQNQTVNDHNYTGPCLVSEVNGTISSVRNQLLIGSISGRNFRTEMQSQSQNLLKVHLFMNPNPVYEQKHSIFTTMPKLGNTNFVLNLTVDTNDYLIDEVNTTVSFRNRAWSYTHDLRKLLRNWGIRSKRIPYNSCYFHRSSARFYNTKHKYIIAKVSPSKDRRKLLAQIVRFKITVHRPPKVPCLPALELEFCQNPEKPVYFSPIGHLEFFATISDACPTLEYDKIEWQFCDITEKKIIARLEGATGLVVKLLPYKVHLLHYPERSRVFMLRGKVVMNGITTVARCYMKYRPPPIEPQIKGNERRLVDVRKPIFIDGSSSKHRLTKQESIKSKRFLWSCLSSDDPSNKYCQKDMSESPKLRLPPNALKVGAVYDFSLTVTSRSDPRNRKTTTQKIKGTAKTCFTPQILCRRNCNLGVYAPLDSVHLIPNCDDCPGKVKRYEWWLLDPGLPPYLESSHKYLIIHTNEPIVHIRLRVWVRGNRWADAFYTLRRNNGPQNGTCTINPRLGVESLSMFEINCPGFESPFRPITFRYMVSYAVVATNVPYSRIVIPLPATEIVMISICDAIDMCVEKTIRVKVLALDKGIISGIDDVMENVPNLLQHGHWNRAYIRAIAATTFLDLSIDGFELYSYLEGLYASTGSQLEQITSVAAHMLIQLHPIDFRGAIVMADLFQIMGDTFLEIALDHEWLHRQGYFSLSAMHMFFMSLLGQKTQSHSNAMCSLHNPACMNLQRIDLEKPFVIKFDPLILERVNSWLMSTWFLYRCIFFLGVIATQRHHPYDDAMTIYQSGIAYQINVTEVTQNAQDIKLKTIDHIHLIKISTKLLFELKQRLNHSTILLQVISQQNFHNIYWWYPDPLPSKTSVLIVHAYSPVMFFRSAKEFQLKNPLVYKTNITQFNDQSFNQYMTNNSIQNSTEVHIYSLMLNHKAMLAVRIVNCSELMYVKMRLHRWPTLGQIRQQACRITPDMKGKRIWMANSCERCPAYVAIHKPGEIRYKNDEEDTLKPRGMAKGNKSHRAPNVRKNSDYVDYENEEVVKEVDYLNYSILLEIYQCNIWMNRSLDPGWSEEFCTTTFEHSRGSSVQCTCYTLGALSSRIFPISTELFVEHIPVPTFVFNMTLLVFFVLLCLLLIFKWLLHLNIISAYLRNPEFLQCDMSMAKSDPSFRDGPEILVVIVTGGQEFAGTTSNIKFYLKSPHRQQTSYQITQDPGHPKLVRNSTIKITVPRGHIYIPTRLALRLVPNGRYPSWYCRSIIVVDLKFKVQQLFLVESWIDRKSHMQFMRSKYFTYGSYRRSPKYTWCKRFRTRVEQLYVSWYLINAITGPSQSKAGGIIMNRFERTCVWICKTAITLVVVTLYFGKHTVQSIQEETRQNIENGLQVNLVAFLGFYAFVIGLLVHLLFEVVILRWIWPET</sequence>
<comment type="caution">
    <text evidence="6">Lacks conserved residue(s) required for the propagation of feature annotation.</text>
</comment>
<dbReference type="InterPro" id="IPR001024">
    <property type="entry name" value="PLAT/LH2_dom"/>
</dbReference>
<dbReference type="GO" id="GO:0005886">
    <property type="term" value="C:plasma membrane"/>
    <property type="evidence" value="ECO:0007669"/>
    <property type="project" value="TreeGrafter"/>
</dbReference>
<organism evidence="11 12">
    <name type="scientific">Drosophila yakuba</name>
    <name type="common">Fruit fly</name>
    <dbReference type="NCBI Taxonomy" id="7245"/>
    <lineage>
        <taxon>Eukaryota</taxon>
        <taxon>Metazoa</taxon>
        <taxon>Ecdysozoa</taxon>
        <taxon>Arthropoda</taxon>
        <taxon>Hexapoda</taxon>
        <taxon>Insecta</taxon>
        <taxon>Pterygota</taxon>
        <taxon>Neoptera</taxon>
        <taxon>Endopterygota</taxon>
        <taxon>Diptera</taxon>
        <taxon>Brachycera</taxon>
        <taxon>Muscomorpha</taxon>
        <taxon>Ephydroidea</taxon>
        <taxon>Drosophilidae</taxon>
        <taxon>Drosophila</taxon>
        <taxon>Sophophora</taxon>
    </lineage>
</organism>
<evidence type="ECO:0000313" key="11">
    <source>
        <dbReference type="EMBL" id="EDW89023.2"/>
    </source>
</evidence>
<dbReference type="Gene3D" id="2.60.60.20">
    <property type="entry name" value="PLAT/LH2 domain"/>
    <property type="match status" value="1"/>
</dbReference>
<dbReference type="OrthoDB" id="2121937at2759"/>
<feature type="domain" description="PLAT" evidence="10">
    <location>
        <begin position="1376"/>
        <end position="1493"/>
    </location>
</feature>
<keyword evidence="4 8" id="KW-1133">Transmembrane helix</keyword>
<keyword evidence="12" id="KW-1185">Reference proteome</keyword>
<dbReference type="Pfam" id="PF02010">
    <property type="entry name" value="REJ"/>
    <property type="match status" value="1"/>
</dbReference>
<keyword evidence="9" id="KW-0732">Signal</keyword>
<dbReference type="GO" id="GO:0005261">
    <property type="term" value="F:monoatomic cation channel activity"/>
    <property type="evidence" value="ECO:0007669"/>
    <property type="project" value="TreeGrafter"/>
</dbReference>
<dbReference type="KEGG" id="dya:Dyak_GE24864"/>
<evidence type="ECO:0000256" key="7">
    <source>
        <dbReference type="SAM" id="MobiDB-lite"/>
    </source>
</evidence>
<dbReference type="Pfam" id="PF01477">
    <property type="entry name" value="PLAT"/>
    <property type="match status" value="1"/>
</dbReference>
<dbReference type="PANTHER" id="PTHR46730:SF1">
    <property type="entry name" value="PLAT DOMAIN-CONTAINING PROTEIN"/>
    <property type="match status" value="1"/>
</dbReference>
<feature type="transmembrane region" description="Helical" evidence="8">
    <location>
        <begin position="1584"/>
        <end position="1607"/>
    </location>
</feature>
<evidence type="ECO:0000256" key="5">
    <source>
        <dbReference type="ARBA" id="ARBA00023136"/>
    </source>
</evidence>
<reference evidence="11 12" key="1">
    <citation type="journal article" date="2007" name="Nature">
        <title>Evolution of genes and genomes on the Drosophila phylogeny.</title>
        <authorList>
            <consortium name="Drosophila 12 Genomes Consortium"/>
            <person name="Clark A.G."/>
            <person name="Eisen M.B."/>
            <person name="Smith D.R."/>
            <person name="Bergman C.M."/>
            <person name="Oliver B."/>
            <person name="Markow T.A."/>
            <person name="Kaufman T.C."/>
            <person name="Kellis M."/>
            <person name="Gelbart W."/>
            <person name="Iyer V.N."/>
            <person name="Pollard D.A."/>
            <person name="Sackton T.B."/>
            <person name="Larracuente A.M."/>
            <person name="Singh N.D."/>
            <person name="Abad J.P."/>
            <person name="Abt D.N."/>
            <person name="Adryan B."/>
            <person name="Aguade M."/>
            <person name="Akashi H."/>
            <person name="Anderson W.W."/>
            <person name="Aquadro C.F."/>
            <person name="Ardell D.H."/>
            <person name="Arguello R."/>
            <person name="Artieri C.G."/>
            <person name="Barbash D.A."/>
            <person name="Barker D."/>
            <person name="Barsanti P."/>
            <person name="Batterham P."/>
            <person name="Batzoglou S."/>
            <person name="Begun D."/>
            <person name="Bhutkar A."/>
            <person name="Blanco E."/>
            <person name="Bosak S.A."/>
            <person name="Bradley R.K."/>
            <person name="Brand A.D."/>
            <person name="Brent M.R."/>
            <person name="Brooks A.N."/>
            <person name="Brown R.H."/>
            <person name="Butlin R.K."/>
            <person name="Caggese C."/>
            <person name="Calvi B.R."/>
            <person name="Bernardo de Carvalho A."/>
            <person name="Caspi A."/>
            <person name="Castrezana S."/>
            <person name="Celniker S.E."/>
            <person name="Chang J.L."/>
            <person name="Chapple C."/>
            <person name="Chatterji S."/>
            <person name="Chinwalla A."/>
            <person name="Civetta A."/>
            <person name="Clifton S.W."/>
            <person name="Comeron J.M."/>
            <person name="Costello J.C."/>
            <person name="Coyne J.A."/>
            <person name="Daub J."/>
            <person name="David R.G."/>
            <person name="Delcher A.L."/>
            <person name="Delehaunty K."/>
            <person name="Do C.B."/>
            <person name="Ebling H."/>
            <person name="Edwards K."/>
            <person name="Eickbush T."/>
            <person name="Evans J.D."/>
            <person name="Filipski A."/>
            <person name="Findeiss S."/>
            <person name="Freyhult E."/>
            <person name="Fulton L."/>
            <person name="Fulton R."/>
            <person name="Garcia A.C."/>
            <person name="Gardiner A."/>
            <person name="Garfield D.A."/>
            <person name="Garvin B.E."/>
            <person name="Gibson G."/>
            <person name="Gilbert D."/>
            <person name="Gnerre S."/>
            <person name="Godfrey J."/>
            <person name="Good R."/>
            <person name="Gotea V."/>
            <person name="Gravely B."/>
            <person name="Greenberg A.J."/>
            <person name="Griffiths-Jones S."/>
            <person name="Gross S."/>
            <person name="Guigo R."/>
            <person name="Gustafson E.A."/>
            <person name="Haerty W."/>
            <person name="Hahn M.W."/>
            <person name="Halligan D.L."/>
            <person name="Halpern A.L."/>
            <person name="Halter G.M."/>
            <person name="Han M.V."/>
            <person name="Heger A."/>
            <person name="Hillier L."/>
            <person name="Hinrichs A.S."/>
            <person name="Holmes I."/>
            <person name="Hoskins R.A."/>
            <person name="Hubisz M.J."/>
            <person name="Hultmark D."/>
            <person name="Huntley M.A."/>
            <person name="Jaffe D.B."/>
            <person name="Jagadeeshan S."/>
            <person name="Jeck W.R."/>
            <person name="Johnson J."/>
            <person name="Jones C.D."/>
            <person name="Jordan W.C."/>
            <person name="Karpen G.H."/>
            <person name="Kataoka E."/>
            <person name="Keightley P.D."/>
            <person name="Kheradpour P."/>
            <person name="Kirkness E.F."/>
            <person name="Koerich L.B."/>
            <person name="Kristiansen K."/>
            <person name="Kudrna D."/>
            <person name="Kulathinal R.J."/>
            <person name="Kumar S."/>
            <person name="Kwok R."/>
            <person name="Lander E."/>
            <person name="Langley C.H."/>
            <person name="Lapoint R."/>
            <person name="Lazzaro B.P."/>
            <person name="Lee S.J."/>
            <person name="Levesque L."/>
            <person name="Li R."/>
            <person name="Lin C.F."/>
            <person name="Lin M.F."/>
            <person name="Lindblad-Toh K."/>
            <person name="Llopart A."/>
            <person name="Long M."/>
            <person name="Low L."/>
            <person name="Lozovsky E."/>
            <person name="Lu J."/>
            <person name="Luo M."/>
            <person name="Machado C.A."/>
            <person name="Makalowski W."/>
            <person name="Marzo M."/>
            <person name="Matsuda M."/>
            <person name="Matzkin L."/>
            <person name="McAllister B."/>
            <person name="McBride C.S."/>
            <person name="McKernan B."/>
            <person name="McKernan K."/>
            <person name="Mendez-Lago M."/>
            <person name="Minx P."/>
            <person name="Mollenhauer M.U."/>
            <person name="Montooth K."/>
            <person name="Mount S.M."/>
            <person name="Mu X."/>
            <person name="Myers E."/>
            <person name="Negre B."/>
            <person name="Newfeld S."/>
            <person name="Nielsen R."/>
            <person name="Noor M.A."/>
            <person name="O'Grady P."/>
            <person name="Pachter L."/>
            <person name="Papaceit M."/>
            <person name="Parisi M.J."/>
            <person name="Parisi M."/>
            <person name="Parts L."/>
            <person name="Pedersen J.S."/>
            <person name="Pesole G."/>
            <person name="Phillippy A.M."/>
            <person name="Ponting C.P."/>
            <person name="Pop M."/>
            <person name="Porcelli D."/>
            <person name="Powell J.R."/>
            <person name="Prohaska S."/>
            <person name="Pruitt K."/>
            <person name="Puig M."/>
            <person name="Quesneville H."/>
            <person name="Ram K.R."/>
            <person name="Rand D."/>
            <person name="Rasmussen M.D."/>
            <person name="Reed L.K."/>
            <person name="Reenan R."/>
            <person name="Reily A."/>
            <person name="Remington K.A."/>
            <person name="Rieger T.T."/>
            <person name="Ritchie M.G."/>
            <person name="Robin C."/>
            <person name="Rogers Y.H."/>
            <person name="Rohde C."/>
            <person name="Rozas J."/>
            <person name="Rubenfield M.J."/>
            <person name="Ruiz A."/>
            <person name="Russo S."/>
            <person name="Salzberg S.L."/>
            <person name="Sanchez-Gracia A."/>
            <person name="Saranga D.J."/>
            <person name="Sato H."/>
            <person name="Schaeffer S.W."/>
            <person name="Schatz M.C."/>
            <person name="Schlenke T."/>
            <person name="Schwartz R."/>
            <person name="Segarra C."/>
            <person name="Singh R.S."/>
            <person name="Sirot L."/>
            <person name="Sirota M."/>
            <person name="Sisneros N.B."/>
            <person name="Smith C.D."/>
            <person name="Smith T.F."/>
            <person name="Spieth J."/>
            <person name="Stage D.E."/>
            <person name="Stark A."/>
            <person name="Stephan W."/>
            <person name="Strausberg R.L."/>
            <person name="Strempel S."/>
            <person name="Sturgill D."/>
            <person name="Sutton G."/>
            <person name="Sutton G.G."/>
            <person name="Tao W."/>
            <person name="Teichmann S."/>
            <person name="Tobari Y.N."/>
            <person name="Tomimura Y."/>
            <person name="Tsolas J.M."/>
            <person name="Valente V.L."/>
            <person name="Venter E."/>
            <person name="Venter J.C."/>
            <person name="Vicario S."/>
            <person name="Vieira F.G."/>
            <person name="Vilella A.J."/>
            <person name="Villasante A."/>
            <person name="Walenz B."/>
            <person name="Wang J."/>
            <person name="Wasserman M."/>
            <person name="Watts T."/>
            <person name="Wilson D."/>
            <person name="Wilson R.K."/>
            <person name="Wing R.A."/>
            <person name="Wolfner M.F."/>
            <person name="Wong A."/>
            <person name="Wong G.K."/>
            <person name="Wu C.I."/>
            <person name="Wu G."/>
            <person name="Yamamoto D."/>
            <person name="Yang H.P."/>
            <person name="Yang S.P."/>
            <person name="Yorke J.A."/>
            <person name="Yoshida K."/>
            <person name="Zdobnov E."/>
            <person name="Zhang P."/>
            <person name="Zhang Y."/>
            <person name="Zimin A.V."/>
            <person name="Baldwin J."/>
            <person name="Abdouelleil A."/>
            <person name="Abdulkadir J."/>
            <person name="Abebe A."/>
            <person name="Abera B."/>
            <person name="Abreu J."/>
            <person name="Acer S.C."/>
            <person name="Aftuck L."/>
            <person name="Alexander A."/>
            <person name="An P."/>
            <person name="Anderson E."/>
            <person name="Anderson S."/>
            <person name="Arachi H."/>
            <person name="Azer M."/>
            <person name="Bachantsang P."/>
            <person name="Barry A."/>
            <person name="Bayul T."/>
            <person name="Berlin A."/>
            <person name="Bessette D."/>
            <person name="Bloom T."/>
            <person name="Blye J."/>
            <person name="Boguslavskiy L."/>
            <person name="Bonnet C."/>
            <person name="Boukhgalter B."/>
            <person name="Bourzgui I."/>
            <person name="Brown A."/>
            <person name="Cahill P."/>
            <person name="Channer S."/>
            <person name="Cheshatsang Y."/>
            <person name="Chuda L."/>
            <person name="Citroen M."/>
            <person name="Collymore A."/>
            <person name="Cooke P."/>
            <person name="Costello M."/>
            <person name="D'Aco K."/>
            <person name="Daza R."/>
            <person name="De Haan G."/>
            <person name="DeGray S."/>
            <person name="DeMaso C."/>
            <person name="Dhargay N."/>
            <person name="Dooley K."/>
            <person name="Dooley E."/>
            <person name="Doricent M."/>
            <person name="Dorje P."/>
            <person name="Dorjee K."/>
            <person name="Dupes A."/>
            <person name="Elong R."/>
            <person name="Falk J."/>
            <person name="Farina A."/>
            <person name="Faro S."/>
            <person name="Ferguson D."/>
            <person name="Fisher S."/>
            <person name="Foley C.D."/>
            <person name="Franke A."/>
            <person name="Friedrich D."/>
            <person name="Gadbois L."/>
            <person name="Gearin G."/>
            <person name="Gearin C.R."/>
            <person name="Giannoukos G."/>
            <person name="Goode T."/>
            <person name="Graham J."/>
            <person name="Grandbois E."/>
            <person name="Grewal S."/>
            <person name="Gyaltsen K."/>
            <person name="Hafez N."/>
            <person name="Hagos B."/>
            <person name="Hall J."/>
            <person name="Henson C."/>
            <person name="Hollinger A."/>
            <person name="Honan T."/>
            <person name="Huard M.D."/>
            <person name="Hughes L."/>
            <person name="Hurhula B."/>
            <person name="Husby M.E."/>
            <person name="Kamat A."/>
            <person name="Kanga B."/>
            <person name="Kashin S."/>
            <person name="Khazanovich D."/>
            <person name="Kisner P."/>
            <person name="Lance K."/>
            <person name="Lara M."/>
            <person name="Lee W."/>
            <person name="Lennon N."/>
            <person name="Letendre F."/>
            <person name="LeVine R."/>
            <person name="Lipovsky A."/>
            <person name="Liu X."/>
            <person name="Liu J."/>
            <person name="Liu S."/>
            <person name="Lokyitsang T."/>
            <person name="Lokyitsang Y."/>
            <person name="Lubonja R."/>
            <person name="Lui A."/>
            <person name="MacDonald P."/>
            <person name="Magnisalis V."/>
            <person name="Maru K."/>
            <person name="Matthews C."/>
            <person name="McCusker W."/>
            <person name="McDonough S."/>
            <person name="Mehta T."/>
            <person name="Meldrim J."/>
            <person name="Meneus L."/>
            <person name="Mihai O."/>
            <person name="Mihalev A."/>
            <person name="Mihova T."/>
            <person name="Mittelman R."/>
            <person name="Mlenga V."/>
            <person name="Montmayeur A."/>
            <person name="Mulrain L."/>
            <person name="Navidi A."/>
            <person name="Naylor J."/>
            <person name="Negash T."/>
            <person name="Nguyen T."/>
            <person name="Nguyen N."/>
            <person name="Nicol R."/>
            <person name="Norbu C."/>
            <person name="Norbu N."/>
            <person name="Novod N."/>
            <person name="O'Neill B."/>
            <person name="Osman S."/>
            <person name="Markiewicz E."/>
            <person name="Oyono O.L."/>
            <person name="Patti C."/>
            <person name="Phunkhang P."/>
            <person name="Pierre F."/>
            <person name="Priest M."/>
            <person name="Raghuraman S."/>
            <person name="Rege F."/>
            <person name="Reyes R."/>
            <person name="Rise C."/>
            <person name="Rogov P."/>
            <person name="Ross K."/>
            <person name="Ryan E."/>
            <person name="Settipalli S."/>
            <person name="Shea T."/>
            <person name="Sherpa N."/>
            <person name="Shi L."/>
            <person name="Shih D."/>
            <person name="Sparrow T."/>
            <person name="Spaulding J."/>
            <person name="Stalker J."/>
            <person name="Stange-Thomann N."/>
            <person name="Stavropoulos S."/>
            <person name="Stone C."/>
            <person name="Strader C."/>
            <person name="Tesfaye S."/>
            <person name="Thomson T."/>
            <person name="Thoulutsang Y."/>
            <person name="Thoulutsang D."/>
            <person name="Topham K."/>
            <person name="Topping I."/>
            <person name="Tsamla T."/>
            <person name="Vassiliev H."/>
            <person name="Vo A."/>
            <person name="Wangchuk T."/>
            <person name="Wangdi T."/>
            <person name="Weiand M."/>
            <person name="Wilkinson J."/>
            <person name="Wilson A."/>
            <person name="Yadav S."/>
            <person name="Young G."/>
            <person name="Yu Q."/>
            <person name="Zembek L."/>
            <person name="Zhong D."/>
            <person name="Zimmer A."/>
            <person name="Zwirko Z."/>
            <person name="Jaffe D.B."/>
            <person name="Alvarez P."/>
            <person name="Brockman W."/>
            <person name="Butler J."/>
            <person name="Chin C."/>
            <person name="Gnerre S."/>
            <person name="Grabherr M."/>
            <person name="Kleber M."/>
            <person name="Mauceli E."/>
            <person name="MacCallum I."/>
        </authorList>
    </citation>
    <scope>NUCLEOTIDE SEQUENCE [LARGE SCALE GENOMIC DNA]</scope>
    <source>
        <strain evidence="12">Tai18E2 / Tucson 14021-0261.01</strain>
    </source>
</reference>
<feature type="region of interest" description="Disordered" evidence="7">
    <location>
        <begin position="158"/>
        <end position="182"/>
    </location>
</feature>
<evidence type="ECO:0000256" key="3">
    <source>
        <dbReference type="ARBA" id="ARBA00022737"/>
    </source>
</evidence>
<evidence type="ECO:0000256" key="6">
    <source>
        <dbReference type="PROSITE-ProRule" id="PRU00152"/>
    </source>
</evidence>
<accession>B4P0U9</accession>
<evidence type="ECO:0000256" key="4">
    <source>
        <dbReference type="ARBA" id="ARBA00022989"/>
    </source>
</evidence>
<keyword evidence="5 8" id="KW-0472">Membrane</keyword>
<keyword evidence="2 8" id="KW-0812">Transmembrane</keyword>
<evidence type="ECO:0000256" key="1">
    <source>
        <dbReference type="ARBA" id="ARBA00004370"/>
    </source>
</evidence>
<name>B4P0U9_DROYA</name>
<dbReference type="EMBL" id="CM000157">
    <property type="protein sequence ID" value="EDW89023.2"/>
    <property type="molecule type" value="Genomic_DNA"/>
</dbReference>
<dbReference type="PANTHER" id="PTHR46730">
    <property type="entry name" value="POLYCYSTIN-1"/>
    <property type="match status" value="1"/>
</dbReference>
<evidence type="ECO:0000259" key="10">
    <source>
        <dbReference type="PROSITE" id="PS50095"/>
    </source>
</evidence>
<proteinExistence type="predicted"/>
<feature type="chain" id="PRO_5006458648" evidence="9">
    <location>
        <begin position="21"/>
        <end position="1619"/>
    </location>
</feature>
<dbReference type="PROSITE" id="PS50095">
    <property type="entry name" value="PLAT"/>
    <property type="match status" value="1"/>
</dbReference>